<dbReference type="RefSeq" id="YP_239284.1">
    <property type="nucleotide sequence ID" value="NC_007024.1"/>
</dbReference>
<dbReference type="EMBL" id="AY986977">
    <property type="protein sequence ID" value="AAX84859.1"/>
    <property type="molecule type" value="Genomic_DNA"/>
</dbReference>
<dbReference type="GeneID" id="5076584"/>
<reference evidence="1 2" key="1">
    <citation type="submission" date="2005-03" db="EMBL/GenBank/DDBJ databases">
        <title>Sequencing of bacteriophage Xp15 from Xanthomonas campestris pv. pelargonii and identification of the lysis genes.</title>
        <authorList>
            <person name="Ramadugu C."/>
            <person name="Gabriel D.W."/>
        </authorList>
    </citation>
    <scope>NUCLEOTIDE SEQUENCE [LARGE SCALE GENOMIC DNA]</scope>
</reference>
<accession>Q52PL5</accession>
<protein>
    <submittedName>
        <fullName evidence="1">Possible phage minor tail protein</fullName>
    </submittedName>
</protein>
<proteinExistence type="predicted"/>
<dbReference type="KEGG" id="vg:5076584"/>
<name>Q52PL5_9CAUD</name>
<sequence length="317" mass="33873">MAFQAGTSNRTAICLVKEVTFNTTPATPAFQSQRYTSENVAFTKTTVTSSEIRSDRMTADLVQVGASVAGDVNFELSYASFDEVIRAALASSWSAPASGVSTIVNGTELHSYTFQKRFQDLAAPIYQNFSGCRIGGLNLNFQTGAILTGSYSVMGCKALSGTTQIVGATTTSPGAGNEPMNSVGNLTAITKNGTPMAAKIRSTTLALNNNLRGQEAIGTLGYIGIALGRLEITGNIEIYFENADEYNTFLNHDDFAFSFTVTDADLNSYKFELPRIKYETGTIVSGGLDQDLMISGSWRALFDSASNSMIKITKTTA</sequence>
<dbReference type="InterPro" id="IPR044000">
    <property type="entry name" value="Phage_tube_2"/>
</dbReference>
<organism evidence="1 2">
    <name type="scientific">Xanthomonas phage Xp15</name>
    <dbReference type="NCBI Taxonomy" id="322855"/>
    <lineage>
        <taxon>Viruses</taxon>
        <taxon>Duplodnaviria</taxon>
        <taxon>Heunggongvirae</taxon>
        <taxon>Uroviricota</taxon>
        <taxon>Caudoviricetes</taxon>
        <taxon>Alachuavirus</taxon>
        <taxon>Alachuavirus Xp15</taxon>
    </lineage>
</organism>
<evidence type="ECO:0000313" key="2">
    <source>
        <dbReference type="Proteomes" id="UP000001305"/>
    </source>
</evidence>
<evidence type="ECO:0000313" key="1">
    <source>
        <dbReference type="EMBL" id="AAX84859.1"/>
    </source>
</evidence>
<keyword evidence="2" id="KW-1185">Reference proteome</keyword>
<dbReference type="Pfam" id="PF18906">
    <property type="entry name" value="Phage_tube_2"/>
    <property type="match status" value="1"/>
</dbReference>
<dbReference type="OrthoDB" id="7671at10239"/>
<dbReference type="Proteomes" id="UP000001305">
    <property type="component" value="Segment"/>
</dbReference>